<dbReference type="Pfam" id="PF04548">
    <property type="entry name" value="AIG1"/>
    <property type="match status" value="1"/>
</dbReference>
<dbReference type="InterPro" id="IPR045058">
    <property type="entry name" value="GIMA/IAN/Toc"/>
</dbReference>
<dbReference type="PANTHER" id="PTHR10903:SF103">
    <property type="entry name" value="GTPASE IMAP FAMILY MEMBER GIMD1"/>
    <property type="match status" value="1"/>
</dbReference>
<dbReference type="STRING" id="1890364.A0A2P6N2A5"/>
<accession>A0A2P6N2A5</accession>
<dbReference type="InterPro" id="IPR027417">
    <property type="entry name" value="P-loop_NTPase"/>
</dbReference>
<feature type="domain" description="AIG1-type G" evidence="4">
    <location>
        <begin position="9"/>
        <end position="188"/>
    </location>
</feature>
<proteinExistence type="predicted"/>
<evidence type="ECO:0000259" key="4">
    <source>
        <dbReference type="Pfam" id="PF04548"/>
    </source>
</evidence>
<organism evidence="5 6">
    <name type="scientific">Planoprotostelium fungivorum</name>
    <dbReference type="NCBI Taxonomy" id="1890364"/>
    <lineage>
        <taxon>Eukaryota</taxon>
        <taxon>Amoebozoa</taxon>
        <taxon>Evosea</taxon>
        <taxon>Variosea</taxon>
        <taxon>Cavosteliida</taxon>
        <taxon>Cavosteliaceae</taxon>
        <taxon>Planoprotostelium</taxon>
    </lineage>
</organism>
<evidence type="ECO:0000256" key="3">
    <source>
        <dbReference type="SAM" id="Coils"/>
    </source>
</evidence>
<dbReference type="InParanoid" id="A0A2P6N2A5"/>
<keyword evidence="3" id="KW-0175">Coiled coil</keyword>
<dbReference type="SUPFAM" id="SSF52540">
    <property type="entry name" value="P-loop containing nucleoside triphosphate hydrolases"/>
    <property type="match status" value="1"/>
</dbReference>
<dbReference type="EMBL" id="MDYQ01000241">
    <property type="protein sequence ID" value="PRP78083.1"/>
    <property type="molecule type" value="Genomic_DNA"/>
</dbReference>
<sequence>MNKEQRKITIALLGITGSGKSAIGSTIVNKLADDGSVQPVFSVSDSPISHTKECSTATFQLNGRLISVTDFQGVLDTADDPVVVRSNIVNSMRQLKTIDILLFVVKKDRLTEDTVNAILYIVEAILGPQGAKNSVLVITNSTSAQMNNTVENGKPAGDKWIREASINTELKALIDALNHRCIFVDNPQFNSSQTNPSGNPIEGRACFRPRRSIQSLGRGRSRPLTRRRKSRFWAWKASIAYEKKIREAEERLKAETNAKMREVIEKEVKKHRKDLEEHYDNKTKEFMRAHPAVERRSGNDWLIKFASAALDIHPVVGAAYCYGATLPYLRRKQEDEK</sequence>
<dbReference type="GO" id="GO:0005525">
    <property type="term" value="F:GTP binding"/>
    <property type="evidence" value="ECO:0007669"/>
    <property type="project" value="UniProtKB-KW"/>
</dbReference>
<name>A0A2P6N2A5_9EUKA</name>
<protein>
    <submittedName>
        <fullName evidence="5">GTPase IMAP family member 4-like</fullName>
    </submittedName>
</protein>
<keyword evidence="6" id="KW-1185">Reference proteome</keyword>
<dbReference type="PANTHER" id="PTHR10903">
    <property type="entry name" value="GTPASE, IMAP FAMILY MEMBER-RELATED"/>
    <property type="match status" value="1"/>
</dbReference>
<evidence type="ECO:0000313" key="6">
    <source>
        <dbReference type="Proteomes" id="UP000241769"/>
    </source>
</evidence>
<dbReference type="Gene3D" id="3.40.50.300">
    <property type="entry name" value="P-loop containing nucleotide triphosphate hydrolases"/>
    <property type="match status" value="1"/>
</dbReference>
<comment type="caution">
    <text evidence="5">The sequence shown here is derived from an EMBL/GenBank/DDBJ whole genome shotgun (WGS) entry which is preliminary data.</text>
</comment>
<evidence type="ECO:0000256" key="2">
    <source>
        <dbReference type="ARBA" id="ARBA00023134"/>
    </source>
</evidence>
<evidence type="ECO:0000313" key="5">
    <source>
        <dbReference type="EMBL" id="PRP78083.1"/>
    </source>
</evidence>
<dbReference type="InterPro" id="IPR006703">
    <property type="entry name" value="G_AIG1"/>
</dbReference>
<feature type="coiled-coil region" evidence="3">
    <location>
        <begin position="238"/>
        <end position="285"/>
    </location>
</feature>
<dbReference type="Proteomes" id="UP000241769">
    <property type="component" value="Unassembled WGS sequence"/>
</dbReference>
<keyword evidence="2" id="KW-0342">GTP-binding</keyword>
<reference evidence="5 6" key="1">
    <citation type="journal article" date="2018" name="Genome Biol. Evol.">
        <title>Multiple Roots of Fruiting Body Formation in Amoebozoa.</title>
        <authorList>
            <person name="Hillmann F."/>
            <person name="Forbes G."/>
            <person name="Novohradska S."/>
            <person name="Ferling I."/>
            <person name="Riege K."/>
            <person name="Groth M."/>
            <person name="Westermann M."/>
            <person name="Marz M."/>
            <person name="Spaller T."/>
            <person name="Winckler T."/>
            <person name="Schaap P."/>
            <person name="Glockner G."/>
        </authorList>
    </citation>
    <scope>NUCLEOTIDE SEQUENCE [LARGE SCALE GENOMIC DNA]</scope>
    <source>
        <strain evidence="5 6">Jena</strain>
    </source>
</reference>
<dbReference type="OrthoDB" id="8954335at2759"/>
<keyword evidence="1" id="KW-0547">Nucleotide-binding</keyword>
<gene>
    <name evidence="5" type="ORF">PROFUN_13892</name>
</gene>
<dbReference type="AlphaFoldDB" id="A0A2P6N2A5"/>
<evidence type="ECO:0000256" key="1">
    <source>
        <dbReference type="ARBA" id="ARBA00022741"/>
    </source>
</evidence>